<reference evidence="4" key="1">
    <citation type="submission" date="2018-01" db="EMBL/GenBank/DDBJ databases">
        <authorList>
            <person name="Alioto T."/>
            <person name="Alioto T."/>
        </authorList>
    </citation>
    <scope>NUCLEOTIDE SEQUENCE [LARGE SCALE GENOMIC DNA]</scope>
</reference>
<feature type="region of interest" description="Disordered" evidence="1">
    <location>
        <begin position="1"/>
        <end position="24"/>
    </location>
</feature>
<feature type="transmembrane region" description="Helical" evidence="2">
    <location>
        <begin position="37"/>
        <end position="58"/>
    </location>
</feature>
<dbReference type="OMA" id="FEVSPMV"/>
<feature type="region of interest" description="Disordered" evidence="1">
    <location>
        <begin position="249"/>
        <end position="268"/>
    </location>
</feature>
<evidence type="ECO:0000256" key="1">
    <source>
        <dbReference type="SAM" id="MobiDB-lite"/>
    </source>
</evidence>
<proteinExistence type="predicted"/>
<feature type="compositionally biased region" description="Basic and acidic residues" evidence="1">
    <location>
        <begin position="254"/>
        <end position="268"/>
    </location>
</feature>
<keyword evidence="2" id="KW-0472">Membrane</keyword>
<evidence type="ECO:0000256" key="2">
    <source>
        <dbReference type="SAM" id="Phobius"/>
    </source>
</evidence>
<dbReference type="STRING" id="7266.A0A3B0JQN3"/>
<protein>
    <submittedName>
        <fullName evidence="3">Uncharacterized protein</fullName>
    </submittedName>
</protein>
<feature type="region of interest" description="Disordered" evidence="1">
    <location>
        <begin position="140"/>
        <end position="231"/>
    </location>
</feature>
<feature type="compositionally biased region" description="Low complexity" evidence="1">
    <location>
        <begin position="95"/>
        <end position="115"/>
    </location>
</feature>
<evidence type="ECO:0000313" key="4">
    <source>
        <dbReference type="Proteomes" id="UP000268350"/>
    </source>
</evidence>
<feature type="compositionally biased region" description="Low complexity" evidence="1">
    <location>
        <begin position="164"/>
        <end position="173"/>
    </location>
</feature>
<dbReference type="OrthoDB" id="7865876at2759"/>
<feature type="compositionally biased region" description="Polar residues" evidence="1">
    <location>
        <begin position="212"/>
        <end position="231"/>
    </location>
</feature>
<gene>
    <name evidence="3" type="ORF">DGUA_6G017069</name>
</gene>
<organism evidence="3 4">
    <name type="scientific">Drosophila guanche</name>
    <name type="common">Fruit fly</name>
    <dbReference type="NCBI Taxonomy" id="7266"/>
    <lineage>
        <taxon>Eukaryota</taxon>
        <taxon>Metazoa</taxon>
        <taxon>Ecdysozoa</taxon>
        <taxon>Arthropoda</taxon>
        <taxon>Hexapoda</taxon>
        <taxon>Insecta</taxon>
        <taxon>Pterygota</taxon>
        <taxon>Neoptera</taxon>
        <taxon>Endopterygota</taxon>
        <taxon>Diptera</taxon>
        <taxon>Brachycera</taxon>
        <taxon>Muscomorpha</taxon>
        <taxon>Ephydroidea</taxon>
        <taxon>Drosophilidae</taxon>
        <taxon>Drosophila</taxon>
        <taxon>Sophophora</taxon>
    </lineage>
</organism>
<name>A0A3B0JQN3_DROGU</name>
<feature type="region of interest" description="Disordered" evidence="1">
    <location>
        <begin position="68"/>
        <end position="116"/>
    </location>
</feature>
<dbReference type="Proteomes" id="UP000268350">
    <property type="component" value="Unassembled WGS sequence"/>
</dbReference>
<feature type="compositionally biased region" description="Polar residues" evidence="1">
    <location>
        <begin position="144"/>
        <end position="158"/>
    </location>
</feature>
<keyword evidence="2" id="KW-0812">Transmembrane</keyword>
<feature type="compositionally biased region" description="Low complexity" evidence="1">
    <location>
        <begin position="183"/>
        <end position="206"/>
    </location>
</feature>
<sequence>MSDLMKIFGGWPPEQGPVESKPELDTVKTEEFEVSPMVLGLMLSFLLFVIVFWIWLISRSCLLAQPVKPTKDRKPRQQGGQAAGARKSLGRLLSKKGQSGTSSFSKQKSSSSLTLPQIRSPRLSRRYYMGLDQMEPYKLRFQSERTSSSTKTITQSAVNRIKESTSLSESSSRLSKESNIGNTTSKTGTETETETGSSPLSESSSRLSKESFTGNYTTGMSTSPHGCLVTNRSRTAGLPMTKYRIRWANLGNQKDGEPKTETTTSEKS</sequence>
<dbReference type="EMBL" id="OUUW01000008">
    <property type="protein sequence ID" value="SPP84474.1"/>
    <property type="molecule type" value="Genomic_DNA"/>
</dbReference>
<dbReference type="AlphaFoldDB" id="A0A3B0JQN3"/>
<evidence type="ECO:0000313" key="3">
    <source>
        <dbReference type="EMBL" id="SPP84474.1"/>
    </source>
</evidence>
<keyword evidence="2" id="KW-1133">Transmembrane helix</keyword>
<accession>A0A3B0JQN3</accession>
<keyword evidence="4" id="KW-1185">Reference proteome</keyword>